<evidence type="ECO:0000256" key="1">
    <source>
        <dbReference type="SAM" id="MobiDB-lite"/>
    </source>
</evidence>
<protein>
    <submittedName>
        <fullName evidence="2">ADP-ribosylglycohydrolase family protein</fullName>
        <ecNumber evidence="2">3.2.2.-</ecNumber>
    </submittedName>
</protein>
<accession>A0ABU2R766</accession>
<feature type="region of interest" description="Disordered" evidence="1">
    <location>
        <begin position="474"/>
        <end position="515"/>
    </location>
</feature>
<reference evidence="3" key="1">
    <citation type="submission" date="2023-07" db="EMBL/GenBank/DDBJ databases">
        <title>30 novel species of actinomycetes from the DSMZ collection.</title>
        <authorList>
            <person name="Nouioui I."/>
        </authorList>
    </citation>
    <scope>NUCLEOTIDE SEQUENCE [LARGE SCALE GENOMIC DNA]</scope>
    <source>
        <strain evidence="3">DSM 41979</strain>
    </source>
</reference>
<dbReference type="PANTHER" id="PTHR16222">
    <property type="entry name" value="ADP-RIBOSYLGLYCOHYDROLASE"/>
    <property type="match status" value="1"/>
</dbReference>
<organism evidence="2 3">
    <name type="scientific">Streptomyces evansiae</name>
    <dbReference type="NCBI Taxonomy" id="3075535"/>
    <lineage>
        <taxon>Bacteria</taxon>
        <taxon>Bacillati</taxon>
        <taxon>Actinomycetota</taxon>
        <taxon>Actinomycetes</taxon>
        <taxon>Kitasatosporales</taxon>
        <taxon>Streptomycetaceae</taxon>
        <taxon>Streptomyces</taxon>
    </lineage>
</organism>
<dbReference type="EC" id="3.2.2.-" evidence="2"/>
<comment type="caution">
    <text evidence="2">The sequence shown here is derived from an EMBL/GenBank/DDBJ whole genome shotgun (WGS) entry which is preliminary data.</text>
</comment>
<dbReference type="InterPro" id="IPR005502">
    <property type="entry name" value="Ribosyl_crysJ1"/>
</dbReference>
<feature type="compositionally biased region" description="Low complexity" evidence="1">
    <location>
        <begin position="474"/>
        <end position="485"/>
    </location>
</feature>
<dbReference type="RefSeq" id="WP_010278585.1">
    <property type="nucleotide sequence ID" value="NZ_JAVRET010000085.1"/>
</dbReference>
<dbReference type="Gene3D" id="1.10.4080.10">
    <property type="entry name" value="ADP-ribosylation/Crystallin J1"/>
    <property type="match status" value="1"/>
</dbReference>
<keyword evidence="3" id="KW-1185">Reference proteome</keyword>
<dbReference type="Pfam" id="PF03747">
    <property type="entry name" value="ADP_ribosyl_GH"/>
    <property type="match status" value="1"/>
</dbReference>
<dbReference type="PANTHER" id="PTHR16222:SF12">
    <property type="entry name" value="ADP-RIBOSYLGLYCOHYDROLASE-RELATED"/>
    <property type="match status" value="1"/>
</dbReference>
<dbReference type="EMBL" id="JAVRET010000085">
    <property type="protein sequence ID" value="MDT0412542.1"/>
    <property type="molecule type" value="Genomic_DNA"/>
</dbReference>
<gene>
    <name evidence="2" type="ORF">RM698_26260</name>
</gene>
<feature type="compositionally biased region" description="Pro residues" evidence="1">
    <location>
        <begin position="504"/>
        <end position="515"/>
    </location>
</feature>
<evidence type="ECO:0000313" key="3">
    <source>
        <dbReference type="Proteomes" id="UP001183610"/>
    </source>
</evidence>
<sequence>MSGTGAGRAGLRLTWVQPEDLIGHELRQAGEEGREVAGLAARWYAAGGLAAPVRAGASSAPVPRELRALAEELMARITDIPEAADRAEPTDFDGIVAACPEWPGAGAYDGDPVALEERLEAAWRGRAAGCVLGKPVEKLPLDGIRALARAAGNWPLRTWFTARGVPADLLAAYPWNRRSAGNCLAENIAGTPEDDDLDHPVLTVELLLRHGRDFTTADLAALWLEQLPAGKVFTAERVAYANLLRGVEPPETARHRNPFREWIGALIRADVHGWTHPGDPAGAAEQAWRDAVLSHTGNGVYGAMFVAAVLAEATAHGGDAHHCLATGLRVVPRGSRLARAVRAAIALARTHEDFATVVDALHAAHRGTHWVHVVPNAALLAAALTHAALAVDAGTEEDFFTAAVTRTVSGGWDTDSNGATAGSVAGVLHGVPGVWTAPLGNRLRTAVKGSWNDPGGTGADYDTLARLTTGLALAPGAAPDQPARRPAARERVLVRDVPATDGEAPPPTATRSPTP</sequence>
<name>A0ABU2R766_9ACTN</name>
<dbReference type="InterPro" id="IPR036705">
    <property type="entry name" value="Ribosyl_crysJ1_sf"/>
</dbReference>
<dbReference type="Proteomes" id="UP001183610">
    <property type="component" value="Unassembled WGS sequence"/>
</dbReference>
<dbReference type="InterPro" id="IPR050792">
    <property type="entry name" value="ADP-ribosylglycohydrolase"/>
</dbReference>
<dbReference type="SUPFAM" id="SSF101478">
    <property type="entry name" value="ADP-ribosylglycohydrolase"/>
    <property type="match status" value="1"/>
</dbReference>
<proteinExistence type="predicted"/>
<evidence type="ECO:0000313" key="2">
    <source>
        <dbReference type="EMBL" id="MDT0412542.1"/>
    </source>
</evidence>
<keyword evidence="2" id="KW-0326">Glycosidase</keyword>
<keyword evidence="2" id="KW-0378">Hydrolase</keyword>
<dbReference type="GO" id="GO:0016798">
    <property type="term" value="F:hydrolase activity, acting on glycosyl bonds"/>
    <property type="evidence" value="ECO:0007669"/>
    <property type="project" value="UniProtKB-KW"/>
</dbReference>